<dbReference type="EMBL" id="UINC01004633">
    <property type="protein sequence ID" value="SVA15769.1"/>
    <property type="molecule type" value="Genomic_DNA"/>
</dbReference>
<proteinExistence type="predicted"/>
<evidence type="ECO:0000256" key="1">
    <source>
        <dbReference type="SAM" id="MobiDB-lite"/>
    </source>
</evidence>
<feature type="non-terminal residue" evidence="2">
    <location>
        <position position="1"/>
    </location>
</feature>
<name>A0A381TIV9_9ZZZZ</name>
<feature type="region of interest" description="Disordered" evidence="1">
    <location>
        <begin position="1"/>
        <end position="20"/>
    </location>
</feature>
<sequence length="34" mass="3521">GGLEPPHLSAPDPKSGVSTNSTTLAVSLFLHFGW</sequence>
<accession>A0A381TIV9</accession>
<reference evidence="2" key="1">
    <citation type="submission" date="2018-05" db="EMBL/GenBank/DDBJ databases">
        <authorList>
            <person name="Lanie J.A."/>
            <person name="Ng W.-L."/>
            <person name="Kazmierczak K.M."/>
            <person name="Andrzejewski T.M."/>
            <person name="Davidsen T.M."/>
            <person name="Wayne K.J."/>
            <person name="Tettelin H."/>
            <person name="Glass J.I."/>
            <person name="Rusch D."/>
            <person name="Podicherti R."/>
            <person name="Tsui H.-C.T."/>
            <person name="Winkler M.E."/>
        </authorList>
    </citation>
    <scope>NUCLEOTIDE SEQUENCE</scope>
</reference>
<evidence type="ECO:0000313" key="2">
    <source>
        <dbReference type="EMBL" id="SVA15769.1"/>
    </source>
</evidence>
<protein>
    <submittedName>
        <fullName evidence="2">Uncharacterized protein</fullName>
    </submittedName>
</protein>
<organism evidence="2">
    <name type="scientific">marine metagenome</name>
    <dbReference type="NCBI Taxonomy" id="408172"/>
    <lineage>
        <taxon>unclassified sequences</taxon>
        <taxon>metagenomes</taxon>
        <taxon>ecological metagenomes</taxon>
    </lineage>
</organism>
<dbReference type="AlphaFoldDB" id="A0A381TIV9"/>
<gene>
    <name evidence="2" type="ORF">METZ01_LOCUS68623</name>
</gene>